<dbReference type="EMBL" id="HADW01000660">
    <property type="protein sequence ID" value="SBP02060.1"/>
    <property type="molecule type" value="Transcribed_RNA"/>
</dbReference>
<name>A0A1A7W8N5_9TELE</name>
<reference evidence="1" key="1">
    <citation type="submission" date="2016-05" db="EMBL/GenBank/DDBJ databases">
        <authorList>
            <person name="Lavstsen T."/>
            <person name="Jespersen J.S."/>
        </authorList>
    </citation>
    <scope>NUCLEOTIDE SEQUENCE</scope>
    <source>
        <tissue evidence="1">Brain</tissue>
    </source>
</reference>
<dbReference type="AlphaFoldDB" id="A0A1A7W8N5"/>
<evidence type="ECO:0000313" key="1">
    <source>
        <dbReference type="EMBL" id="SBP02060.1"/>
    </source>
</evidence>
<reference evidence="1" key="2">
    <citation type="submission" date="2016-06" db="EMBL/GenBank/DDBJ databases">
        <title>The genome of a short-lived fish provides insights into sex chromosome evolution and the genetic control of aging.</title>
        <authorList>
            <person name="Reichwald K."/>
            <person name="Felder M."/>
            <person name="Petzold A."/>
            <person name="Koch P."/>
            <person name="Groth M."/>
            <person name="Platzer M."/>
        </authorList>
    </citation>
    <scope>NUCLEOTIDE SEQUENCE</scope>
    <source>
        <tissue evidence="1">Brain</tissue>
    </source>
</reference>
<accession>A0A1A7W8N5</accession>
<feature type="non-terminal residue" evidence="1">
    <location>
        <position position="82"/>
    </location>
</feature>
<organism evidence="1">
    <name type="scientific">Iconisemion striatum</name>
    <dbReference type="NCBI Taxonomy" id="60296"/>
    <lineage>
        <taxon>Eukaryota</taxon>
        <taxon>Metazoa</taxon>
        <taxon>Chordata</taxon>
        <taxon>Craniata</taxon>
        <taxon>Vertebrata</taxon>
        <taxon>Euteleostomi</taxon>
        <taxon>Actinopterygii</taxon>
        <taxon>Neopterygii</taxon>
        <taxon>Teleostei</taxon>
        <taxon>Neoteleostei</taxon>
        <taxon>Acanthomorphata</taxon>
        <taxon>Ovalentaria</taxon>
        <taxon>Atherinomorphae</taxon>
        <taxon>Cyprinodontiformes</taxon>
        <taxon>Nothobranchiidae</taxon>
        <taxon>Iconisemion</taxon>
    </lineage>
</organism>
<feature type="non-terminal residue" evidence="1">
    <location>
        <position position="1"/>
    </location>
</feature>
<gene>
    <name evidence="1" type="primary">Nfu_g_1_006071</name>
</gene>
<sequence length="82" mass="9589">PQVLNGIKIWGVSRPWTQNINVLVPEPLSYHFSLMARCSVVLENAPNCCWIVGRSCCRRVFWYHSCWMRSNPTHEWSQDALL</sequence>
<protein>
    <submittedName>
        <fullName evidence="1">Uncharacterized protein</fullName>
    </submittedName>
</protein>
<proteinExistence type="predicted"/>